<feature type="compositionally biased region" description="Polar residues" evidence="1">
    <location>
        <begin position="50"/>
        <end position="74"/>
    </location>
</feature>
<feature type="compositionally biased region" description="Polar residues" evidence="1">
    <location>
        <begin position="93"/>
        <end position="132"/>
    </location>
</feature>
<name>A0A5J4X1C7_9EUKA</name>
<organism evidence="2 3">
    <name type="scientific">Streblomastix strix</name>
    <dbReference type="NCBI Taxonomy" id="222440"/>
    <lineage>
        <taxon>Eukaryota</taxon>
        <taxon>Metamonada</taxon>
        <taxon>Preaxostyla</taxon>
        <taxon>Oxymonadida</taxon>
        <taxon>Streblomastigidae</taxon>
        <taxon>Streblomastix</taxon>
    </lineage>
</organism>
<evidence type="ECO:0000313" key="3">
    <source>
        <dbReference type="Proteomes" id="UP000324800"/>
    </source>
</evidence>
<dbReference type="EMBL" id="SNRW01000541">
    <property type="protein sequence ID" value="KAA6400566.1"/>
    <property type="molecule type" value="Genomic_DNA"/>
</dbReference>
<proteinExistence type="predicted"/>
<dbReference type="Proteomes" id="UP000324800">
    <property type="component" value="Unassembled WGS sequence"/>
</dbReference>
<evidence type="ECO:0000313" key="2">
    <source>
        <dbReference type="EMBL" id="KAA6400566.1"/>
    </source>
</evidence>
<comment type="caution">
    <text evidence="2">The sequence shown here is derived from an EMBL/GenBank/DDBJ whole genome shotgun (WGS) entry which is preliminary data.</text>
</comment>
<sequence>MRIQLNLPRPADEDKAKQQITVFRQQKMDDQQKNPIKISKEIGIIEDEIINQSKPKTQDIQQTNSLSSKTTNDTPKSDSQKQSSSYQQSKSSNDTAKTNCQTQSSYQLSKSSGDTTGSYSLTQPHSQQSKFSSLRTFAIPQITTGHTELTINQPTMVHLQEQITHQYRRRNDVLLTLTSDLLEHPIPLNNIQRSILQKRILKLPKEFY</sequence>
<protein>
    <submittedName>
        <fullName evidence="2">Uncharacterized protein</fullName>
    </submittedName>
</protein>
<accession>A0A5J4X1C7</accession>
<reference evidence="2 3" key="1">
    <citation type="submission" date="2019-03" db="EMBL/GenBank/DDBJ databases">
        <title>Single cell metagenomics reveals metabolic interactions within the superorganism composed of flagellate Streblomastix strix and complex community of Bacteroidetes bacteria on its surface.</title>
        <authorList>
            <person name="Treitli S.C."/>
            <person name="Kolisko M."/>
            <person name="Husnik F."/>
            <person name="Keeling P."/>
            <person name="Hampl V."/>
        </authorList>
    </citation>
    <scope>NUCLEOTIDE SEQUENCE [LARGE SCALE GENOMIC DNA]</scope>
    <source>
        <strain evidence="2">ST1C</strain>
    </source>
</reference>
<evidence type="ECO:0000256" key="1">
    <source>
        <dbReference type="SAM" id="MobiDB-lite"/>
    </source>
</evidence>
<gene>
    <name evidence="2" type="ORF">EZS28_003903</name>
</gene>
<feature type="region of interest" description="Disordered" evidence="1">
    <location>
        <begin position="49"/>
        <end position="132"/>
    </location>
</feature>
<dbReference type="AlphaFoldDB" id="A0A5J4X1C7"/>
<feature type="compositionally biased region" description="Low complexity" evidence="1">
    <location>
        <begin position="80"/>
        <end position="92"/>
    </location>
</feature>